<evidence type="ECO:0008006" key="3">
    <source>
        <dbReference type="Google" id="ProtNLM"/>
    </source>
</evidence>
<keyword evidence="2" id="KW-1185">Reference proteome</keyword>
<evidence type="ECO:0000313" key="1">
    <source>
        <dbReference type="EMBL" id="TFC82779.1"/>
    </source>
</evidence>
<dbReference type="RefSeq" id="WP_134369065.1">
    <property type="nucleotide sequence ID" value="NZ_SOGN01000022.1"/>
</dbReference>
<dbReference type="Pfam" id="PF12085">
    <property type="entry name" value="DUF3562"/>
    <property type="match status" value="1"/>
</dbReference>
<dbReference type="Proteomes" id="UP000298433">
    <property type="component" value="Unassembled WGS sequence"/>
</dbReference>
<dbReference type="Gene3D" id="1.10.8.1060">
    <property type="entry name" value="Corynebacterium glutamicum thioredoxin-dependent arsenate reductase, N-terminal domain"/>
    <property type="match status" value="1"/>
</dbReference>
<accession>A0A4R8XTZ8</accession>
<evidence type="ECO:0000313" key="2">
    <source>
        <dbReference type="Proteomes" id="UP000298433"/>
    </source>
</evidence>
<dbReference type="EMBL" id="SOGN01000022">
    <property type="protein sequence ID" value="TFC82779.1"/>
    <property type="molecule type" value="Genomic_DNA"/>
</dbReference>
<dbReference type="InterPro" id="IPR021945">
    <property type="entry name" value="DUF3562"/>
</dbReference>
<dbReference type="AlphaFoldDB" id="A0A4R8XTZ8"/>
<sequence>MSLEEELKAVAKVVDRLAERFPHIPRASIERAVLDEHTALDGSPIRDFVPVLVERGARGRLRGHAASGDA</sequence>
<gene>
    <name evidence="1" type="ORF">E3T23_03685</name>
</gene>
<name>A0A4R8XTZ8_9MICO</name>
<proteinExistence type="predicted"/>
<protein>
    <recommendedName>
        <fullName evidence="3">DUF3562 domain-containing protein</fullName>
    </recommendedName>
</protein>
<comment type="caution">
    <text evidence="1">The sequence shown here is derived from an EMBL/GenBank/DDBJ whole genome shotgun (WGS) entry which is preliminary data.</text>
</comment>
<dbReference type="NCBIfam" id="NF046112">
    <property type="entry name" value="MSMEG_6209_Nter"/>
    <property type="match status" value="1"/>
</dbReference>
<reference evidence="1 2" key="1">
    <citation type="submission" date="2019-03" db="EMBL/GenBank/DDBJ databases">
        <title>Genomics of glacier-inhabiting Cryobacterium strains.</title>
        <authorList>
            <person name="Liu Q."/>
            <person name="Xin Y.-H."/>
        </authorList>
    </citation>
    <scope>NUCLEOTIDE SEQUENCE [LARGE SCALE GENOMIC DNA]</scope>
    <source>
        <strain evidence="1 2">TMT2-48-2</strain>
    </source>
</reference>
<organism evidence="1 2">
    <name type="scientific">Cryobacterium cheniae</name>
    <dbReference type="NCBI Taxonomy" id="1259262"/>
    <lineage>
        <taxon>Bacteria</taxon>
        <taxon>Bacillati</taxon>
        <taxon>Actinomycetota</taxon>
        <taxon>Actinomycetes</taxon>
        <taxon>Micrococcales</taxon>
        <taxon>Microbacteriaceae</taxon>
        <taxon>Cryobacterium</taxon>
    </lineage>
</organism>
<dbReference type="OrthoDB" id="4277148at2"/>